<feature type="non-terminal residue" evidence="1">
    <location>
        <position position="1"/>
    </location>
</feature>
<organism evidence="1 2">
    <name type="scientific">Capnocytophaga gingivalis</name>
    <dbReference type="NCBI Taxonomy" id="1017"/>
    <lineage>
        <taxon>Bacteria</taxon>
        <taxon>Pseudomonadati</taxon>
        <taxon>Bacteroidota</taxon>
        <taxon>Flavobacteriia</taxon>
        <taxon>Flavobacteriales</taxon>
        <taxon>Flavobacteriaceae</taxon>
        <taxon>Capnocytophaga</taxon>
    </lineage>
</organism>
<protein>
    <recommendedName>
        <fullName evidence="3">Peptidase C-terminal archaeal/bacterial domain-containing protein</fullName>
    </recommendedName>
</protein>
<feature type="non-terminal residue" evidence="1">
    <location>
        <position position="119"/>
    </location>
</feature>
<dbReference type="Proteomes" id="UP001311730">
    <property type="component" value="Unassembled WGS sequence"/>
</dbReference>
<evidence type="ECO:0000313" key="2">
    <source>
        <dbReference type="Proteomes" id="UP001311730"/>
    </source>
</evidence>
<name>A0ABU5ZE88_9FLAO</name>
<dbReference type="RefSeq" id="WP_323984430.1">
    <property type="nucleotide sequence ID" value="NZ_JAYKBW010000039.1"/>
</dbReference>
<reference evidence="1 2" key="1">
    <citation type="submission" date="2023-12" db="EMBL/GenBank/DDBJ databases">
        <title>Genomic sequences of Capnocytophaga and Parvimonas strains.</title>
        <authorList>
            <person name="Watt R.M."/>
            <person name="Wang M."/>
            <person name="Yang T."/>
            <person name="Tong W.M."/>
        </authorList>
    </citation>
    <scope>NUCLEOTIDE SEQUENCE [LARGE SCALE GENOMIC DNA]</scope>
    <source>
        <strain evidence="1 2">CCUG 13096</strain>
    </source>
</reference>
<proteinExistence type="predicted"/>
<gene>
    <name evidence="1" type="ORF">VJJ08_14380</name>
</gene>
<comment type="caution">
    <text evidence="1">The sequence shown here is derived from an EMBL/GenBank/DDBJ whole genome shotgun (WGS) entry which is preliminary data.</text>
</comment>
<dbReference type="EMBL" id="JAYKBW010000039">
    <property type="protein sequence ID" value="MEB3076462.1"/>
    <property type="molecule type" value="Genomic_DNA"/>
</dbReference>
<sequence length="119" mass="12561">VYVDKIDELDGALVAEKSELNLKCFGSTYGKITVTASGGKADEAYIFKLLKNGSLVPTGAGGTSSNNPNPQGVFEGLSEGSYVVEISQAVGSCAVKTIPVTITQETEYKVEYEVEDVKC</sequence>
<evidence type="ECO:0008006" key="3">
    <source>
        <dbReference type="Google" id="ProtNLM"/>
    </source>
</evidence>
<keyword evidence="2" id="KW-1185">Reference proteome</keyword>
<evidence type="ECO:0000313" key="1">
    <source>
        <dbReference type="EMBL" id="MEB3076462.1"/>
    </source>
</evidence>
<accession>A0ABU5ZE88</accession>